<evidence type="ECO:0000313" key="3">
    <source>
        <dbReference type="Proteomes" id="UP000610960"/>
    </source>
</evidence>
<reference evidence="2" key="1">
    <citation type="journal article" date="2014" name="Int. J. Syst. Evol. Microbiol.">
        <title>Complete genome sequence of Corynebacterium casei LMG S-19264T (=DSM 44701T), isolated from a smear-ripened cheese.</title>
        <authorList>
            <consortium name="US DOE Joint Genome Institute (JGI-PGF)"/>
            <person name="Walter F."/>
            <person name="Albersmeier A."/>
            <person name="Kalinowski J."/>
            <person name="Ruckert C."/>
        </authorList>
    </citation>
    <scope>NUCLEOTIDE SEQUENCE</scope>
    <source>
        <strain evidence="2">JCM 10088</strain>
    </source>
</reference>
<dbReference type="Proteomes" id="UP000610960">
    <property type="component" value="Unassembled WGS sequence"/>
</dbReference>
<keyword evidence="3" id="KW-1185">Reference proteome</keyword>
<reference evidence="2" key="2">
    <citation type="submission" date="2020-09" db="EMBL/GenBank/DDBJ databases">
        <authorList>
            <person name="Sun Q."/>
            <person name="Ohkuma M."/>
        </authorList>
    </citation>
    <scope>NUCLEOTIDE SEQUENCE</scope>
    <source>
        <strain evidence="2">JCM 10088</strain>
    </source>
</reference>
<organism evidence="2 3">
    <name type="scientific">Thermocladium modestius</name>
    <dbReference type="NCBI Taxonomy" id="62609"/>
    <lineage>
        <taxon>Archaea</taxon>
        <taxon>Thermoproteota</taxon>
        <taxon>Thermoprotei</taxon>
        <taxon>Thermoproteales</taxon>
        <taxon>Thermoproteaceae</taxon>
        <taxon>Thermocladium</taxon>
    </lineage>
</organism>
<evidence type="ECO:0000313" key="2">
    <source>
        <dbReference type="EMBL" id="GGP21834.1"/>
    </source>
</evidence>
<dbReference type="RefSeq" id="WP_188596795.1">
    <property type="nucleotide sequence ID" value="NZ_BMNL01000003.1"/>
</dbReference>
<proteinExistence type="predicted"/>
<evidence type="ECO:0000256" key="1">
    <source>
        <dbReference type="SAM" id="MobiDB-lite"/>
    </source>
</evidence>
<dbReference type="OrthoDB" id="27239at2157"/>
<dbReference type="AlphaFoldDB" id="A0A830GYK9"/>
<accession>A0A830GYK9</accession>
<feature type="region of interest" description="Disordered" evidence="1">
    <location>
        <begin position="1"/>
        <end position="28"/>
    </location>
</feature>
<dbReference type="EMBL" id="BMNL01000003">
    <property type="protein sequence ID" value="GGP21834.1"/>
    <property type="molecule type" value="Genomic_DNA"/>
</dbReference>
<comment type="caution">
    <text evidence="2">The sequence shown here is derived from an EMBL/GenBank/DDBJ whole genome shotgun (WGS) entry which is preliminary data.</text>
</comment>
<sequence length="109" mass="12573">MEEDDNIRDEEPNEDEMIDQEAGEEDETGLSKLLKKLPDWSAGLIIYNKNAYPIARSKYAEGEYYFSTSWRSVAKNVNGDNIVMTKEGDVKKYKIKRKGDSKYIQVTLI</sequence>
<name>A0A830GYK9_9CREN</name>
<gene>
    <name evidence="2" type="ORF">GCM10007981_15250</name>
</gene>
<protein>
    <submittedName>
        <fullName evidence="2">Uncharacterized protein</fullName>
    </submittedName>
</protein>